<dbReference type="AlphaFoldDB" id="A0A2R6A5Q4"/>
<dbReference type="InterPro" id="IPR003439">
    <property type="entry name" value="ABC_transporter-like_ATP-bd"/>
</dbReference>
<dbReference type="InterPro" id="IPR013563">
    <property type="entry name" value="Oligopep_ABC_C"/>
</dbReference>
<accession>A0A2R6A5Q4</accession>
<dbReference type="EMBL" id="NEXC01000182">
    <property type="protein sequence ID" value="PSN81699.1"/>
    <property type="molecule type" value="Genomic_DNA"/>
</dbReference>
<dbReference type="InterPro" id="IPR017871">
    <property type="entry name" value="ABC_transporter-like_CS"/>
</dbReference>
<dbReference type="InterPro" id="IPR003593">
    <property type="entry name" value="AAA+_ATPase"/>
</dbReference>
<evidence type="ECO:0000313" key="6">
    <source>
        <dbReference type="Proteomes" id="UP000240880"/>
    </source>
</evidence>
<dbReference type="GO" id="GO:0055085">
    <property type="term" value="P:transmembrane transport"/>
    <property type="evidence" value="ECO:0007669"/>
    <property type="project" value="UniProtKB-ARBA"/>
</dbReference>
<dbReference type="Pfam" id="PF08352">
    <property type="entry name" value="oligo_HPY"/>
    <property type="match status" value="1"/>
</dbReference>
<dbReference type="GO" id="GO:0005524">
    <property type="term" value="F:ATP binding"/>
    <property type="evidence" value="ECO:0007669"/>
    <property type="project" value="UniProtKB-KW"/>
</dbReference>
<dbReference type="PROSITE" id="PS00211">
    <property type="entry name" value="ABC_TRANSPORTER_1"/>
    <property type="match status" value="1"/>
</dbReference>
<evidence type="ECO:0000256" key="1">
    <source>
        <dbReference type="ARBA" id="ARBA00022448"/>
    </source>
</evidence>
<protein>
    <recommendedName>
        <fullName evidence="4">ABC transporter domain-containing protein</fullName>
    </recommendedName>
</protein>
<evidence type="ECO:0000313" key="5">
    <source>
        <dbReference type="EMBL" id="PSN81699.1"/>
    </source>
</evidence>
<keyword evidence="1" id="KW-0813">Transport</keyword>
<name>A0A2R6A5Q4_9ARCH</name>
<dbReference type="Pfam" id="PF00005">
    <property type="entry name" value="ABC_tran"/>
    <property type="match status" value="1"/>
</dbReference>
<dbReference type="CDD" id="cd03257">
    <property type="entry name" value="ABC_NikE_OppD_transporters"/>
    <property type="match status" value="1"/>
</dbReference>
<feature type="domain" description="ABC transporter" evidence="4">
    <location>
        <begin position="5"/>
        <end position="251"/>
    </location>
</feature>
<dbReference type="Gene3D" id="3.40.50.300">
    <property type="entry name" value="P-loop containing nucleotide triphosphate hydrolases"/>
    <property type="match status" value="1"/>
</dbReference>
<reference evidence="5 6" key="1">
    <citation type="submission" date="2017-04" db="EMBL/GenBank/DDBJ databases">
        <title>Novel microbial lineages endemic to geothermal iron-oxide mats fill important gaps in the evolutionary history of Archaea.</title>
        <authorList>
            <person name="Jay Z.J."/>
            <person name="Beam J.P."/>
            <person name="Dlakic M."/>
            <person name="Rusch D.B."/>
            <person name="Kozubal M.A."/>
            <person name="Inskeep W.P."/>
        </authorList>
    </citation>
    <scope>NUCLEOTIDE SEQUENCE [LARGE SCALE GENOMIC DNA]</scope>
    <source>
        <strain evidence="5">OSP_D</strain>
    </source>
</reference>
<dbReference type="GO" id="GO:0016887">
    <property type="term" value="F:ATP hydrolysis activity"/>
    <property type="evidence" value="ECO:0007669"/>
    <property type="project" value="InterPro"/>
</dbReference>
<keyword evidence="3" id="KW-0067">ATP-binding</keyword>
<comment type="caution">
    <text evidence="5">The sequence shown here is derived from an EMBL/GenBank/DDBJ whole genome shotgun (WGS) entry which is preliminary data.</text>
</comment>
<dbReference type="SUPFAM" id="SSF52540">
    <property type="entry name" value="P-loop containing nucleoside triphosphate hydrolases"/>
    <property type="match status" value="1"/>
</dbReference>
<gene>
    <name evidence="5" type="ORF">B9Q01_10655</name>
</gene>
<dbReference type="GO" id="GO:0015833">
    <property type="term" value="P:peptide transport"/>
    <property type="evidence" value="ECO:0007669"/>
    <property type="project" value="InterPro"/>
</dbReference>
<dbReference type="InterPro" id="IPR050319">
    <property type="entry name" value="ABC_transp_ATP-bind"/>
</dbReference>
<dbReference type="FunFam" id="3.40.50.300:FF:000016">
    <property type="entry name" value="Oligopeptide ABC transporter ATP-binding component"/>
    <property type="match status" value="1"/>
</dbReference>
<proteinExistence type="predicted"/>
<evidence type="ECO:0000256" key="3">
    <source>
        <dbReference type="ARBA" id="ARBA00022840"/>
    </source>
</evidence>
<organism evidence="5 6">
    <name type="scientific">Candidatus Marsarchaeota G1 archaeon OSP_D</name>
    <dbReference type="NCBI Taxonomy" id="1978155"/>
    <lineage>
        <taxon>Archaea</taxon>
        <taxon>Candidatus Marsarchaeota</taxon>
        <taxon>Candidatus Marsarchaeota group 1</taxon>
    </lineage>
</organism>
<evidence type="ECO:0000256" key="2">
    <source>
        <dbReference type="ARBA" id="ARBA00022741"/>
    </source>
</evidence>
<keyword evidence="2" id="KW-0547">Nucleotide-binding</keyword>
<dbReference type="PROSITE" id="PS50893">
    <property type="entry name" value="ABC_TRANSPORTER_2"/>
    <property type="match status" value="1"/>
</dbReference>
<dbReference type="SMART" id="SM00382">
    <property type="entry name" value="AAA"/>
    <property type="match status" value="1"/>
</dbReference>
<dbReference type="PANTHER" id="PTHR43776">
    <property type="entry name" value="TRANSPORT ATP-BINDING PROTEIN"/>
    <property type="match status" value="1"/>
</dbReference>
<evidence type="ECO:0000259" key="4">
    <source>
        <dbReference type="PROSITE" id="PS50893"/>
    </source>
</evidence>
<sequence length="319" mass="35632">MEEIVVVKGLTKKYVKQSLFGTSKSVLVAVDNVSISFQKRKTTAIVGETGSGKSTLGECITLLIKPDAGSVKFKDKELTKLKGRELLQARKGIQMVFQDPMSSLNPRMKVREILAEPLNHLEKDELEKAIIDSLLTVGLSPEAANLYPHQFSGGQRQRIAIARALISKPEFLVLDEPTSALDVSIQLQILNLLKKLQKELEMTYMFITHNLAVAKYISHFVGVMFGGRIVELGETKDVILSPLHPYTAALLSSVPGAKNKFVYKEKSDEVTIPSTGCRYRLRCPFSTQKCLEEPPLNALENNRYVRCHYPEKVREIISS</sequence>
<dbReference type="NCBIfam" id="TIGR01727">
    <property type="entry name" value="oligo_HPY"/>
    <property type="match status" value="1"/>
</dbReference>
<dbReference type="Proteomes" id="UP000240880">
    <property type="component" value="Unassembled WGS sequence"/>
</dbReference>
<dbReference type="InterPro" id="IPR027417">
    <property type="entry name" value="P-loop_NTPase"/>
</dbReference>